<dbReference type="Gene3D" id="3.90.25.10">
    <property type="entry name" value="UDP-galactose 4-epimerase, domain 1"/>
    <property type="match status" value="1"/>
</dbReference>
<dbReference type="Pfam" id="PF05368">
    <property type="entry name" value="NmrA"/>
    <property type="match status" value="1"/>
</dbReference>
<keyword evidence="2" id="KW-0614">Plasmid</keyword>
<dbReference type="InterPro" id="IPR008030">
    <property type="entry name" value="NmrA-like"/>
</dbReference>
<feature type="domain" description="NmrA-like" evidence="1">
    <location>
        <begin position="2"/>
        <end position="217"/>
    </location>
</feature>
<dbReference type="Gene3D" id="3.40.50.720">
    <property type="entry name" value="NAD(P)-binding Rossmann-like Domain"/>
    <property type="match status" value="1"/>
</dbReference>
<evidence type="ECO:0000259" key="1">
    <source>
        <dbReference type="Pfam" id="PF05368"/>
    </source>
</evidence>
<dbReference type="InterPro" id="IPR036291">
    <property type="entry name" value="NAD(P)-bd_dom_sf"/>
</dbReference>
<dbReference type="PANTHER" id="PTHR43162">
    <property type="match status" value="1"/>
</dbReference>
<dbReference type="CDD" id="cd05269">
    <property type="entry name" value="TMR_SDR_a"/>
    <property type="match status" value="1"/>
</dbReference>
<dbReference type="OrthoDB" id="213145at2157"/>
<dbReference type="InterPro" id="IPR051604">
    <property type="entry name" value="Ergot_Alk_Oxidoreductase"/>
</dbReference>
<dbReference type="RefSeq" id="WP_088901335.1">
    <property type="nucleotide sequence ID" value="NZ_JAJNEG010000030.1"/>
</dbReference>
<proteinExistence type="predicted"/>
<geneLocation type="plasmid" evidence="2">
    <name>pR1SE2</name>
</geneLocation>
<dbReference type="EMBL" id="KX906370">
    <property type="protein sequence ID" value="ASK38314.1"/>
    <property type="molecule type" value="Genomic_DNA"/>
</dbReference>
<dbReference type="AlphaFoldDB" id="A0A220SX51"/>
<accession>A0A220SX51</accession>
<dbReference type="SUPFAM" id="SSF51735">
    <property type="entry name" value="NAD(P)-binding Rossmann-fold domains"/>
    <property type="match status" value="1"/>
</dbReference>
<name>A0A220SX51_9EURY</name>
<reference evidence="2" key="1">
    <citation type="submission" date="2016-09" db="EMBL/GenBank/DDBJ databases">
        <title>A plasmid goes viral.</title>
        <authorList>
            <person name="Erdmann S."/>
            <person name="Tschitschko B."/>
            <person name="Cavicchioli R."/>
        </authorList>
    </citation>
    <scope>NUCLEOTIDE SEQUENCE</scope>
    <source>
        <strain evidence="2">HLS1</strain>
        <plasmid evidence="2">pR1SE2</plasmid>
    </source>
</reference>
<protein>
    <submittedName>
        <fullName evidence="2">NAD(P)H azoreductase</fullName>
    </submittedName>
</protein>
<evidence type="ECO:0000313" key="2">
    <source>
        <dbReference type="EMBL" id="ASK38314.1"/>
    </source>
</evidence>
<organism evidence="2">
    <name type="scientific">Halorubrum lacusprofundi</name>
    <dbReference type="NCBI Taxonomy" id="2247"/>
    <lineage>
        <taxon>Archaea</taxon>
        <taxon>Methanobacteriati</taxon>
        <taxon>Methanobacteriota</taxon>
        <taxon>Stenosarchaea group</taxon>
        <taxon>Halobacteria</taxon>
        <taxon>Halobacteriales</taxon>
        <taxon>Haloferacaceae</taxon>
        <taxon>Halorubrum</taxon>
    </lineage>
</organism>
<sequence>MTAVLLVTGATGTVGQHVVAALADRDVAVRSGVRDPETASTELADAGDVVKFDFAKPETWGDALADVDGVFLMRPPAVSEADVNSFVDAADRVGVNHVVYLSTLGAEKNVIIPHHRIEKHIMGTDITYTLLRASFFMQNLLEVHRADIVEHDELFVPAGSGKTSFIDARDISEAAAVVLIEPDHANRAYDLTGPEALDYGAVATTFSEVLGRSITYPNPSLLAFSRRMYQRGTPLGFIALLCGIYTTARLGLAARVTEDSYLLLGRSPRTVRAFIEDHADAFRGDSRPDRTLP</sequence>
<dbReference type="PANTHER" id="PTHR43162:SF1">
    <property type="entry name" value="PRESTALK A DIFFERENTIATION PROTEIN A"/>
    <property type="match status" value="1"/>
</dbReference>